<comment type="caution">
    <text evidence="1">The sequence shown here is derived from an EMBL/GenBank/DDBJ whole genome shotgun (WGS) entry which is preliminary data.</text>
</comment>
<gene>
    <name evidence="1" type="ORF">RPERSI_LOCUS9459</name>
</gene>
<organism evidence="1 2">
    <name type="scientific">Racocetra persica</name>
    <dbReference type="NCBI Taxonomy" id="160502"/>
    <lineage>
        <taxon>Eukaryota</taxon>
        <taxon>Fungi</taxon>
        <taxon>Fungi incertae sedis</taxon>
        <taxon>Mucoromycota</taxon>
        <taxon>Glomeromycotina</taxon>
        <taxon>Glomeromycetes</taxon>
        <taxon>Diversisporales</taxon>
        <taxon>Gigasporaceae</taxon>
        <taxon>Racocetra</taxon>
    </lineage>
</organism>
<sequence>MNTFHNPLTTFFLLIFVAFILNLVVALRQFELPNLDDITKGIIPSMSIVEPESTRSKYRGKSIGGISGLLGGLSTPTSSIIDNQATPILTNSINTMPSTISGSFTPTRIFSNEIPKETQNPIPLHGNLENSGIYNGGEIAYSWMVLSVVFAFLIGFVGFLSV</sequence>
<accession>A0ACA9P9S2</accession>
<dbReference type="EMBL" id="CAJVQC010017931">
    <property type="protein sequence ID" value="CAG8689264.1"/>
    <property type="molecule type" value="Genomic_DNA"/>
</dbReference>
<reference evidence="1" key="1">
    <citation type="submission" date="2021-06" db="EMBL/GenBank/DDBJ databases">
        <authorList>
            <person name="Kallberg Y."/>
            <person name="Tangrot J."/>
            <person name="Rosling A."/>
        </authorList>
    </citation>
    <scope>NUCLEOTIDE SEQUENCE</scope>
    <source>
        <strain evidence="1">MA461A</strain>
    </source>
</reference>
<protein>
    <submittedName>
        <fullName evidence="1">28243_t:CDS:1</fullName>
    </submittedName>
</protein>
<proteinExistence type="predicted"/>
<keyword evidence="2" id="KW-1185">Reference proteome</keyword>
<dbReference type="Proteomes" id="UP000789920">
    <property type="component" value="Unassembled WGS sequence"/>
</dbReference>
<evidence type="ECO:0000313" key="2">
    <source>
        <dbReference type="Proteomes" id="UP000789920"/>
    </source>
</evidence>
<evidence type="ECO:0000313" key="1">
    <source>
        <dbReference type="EMBL" id="CAG8689264.1"/>
    </source>
</evidence>
<name>A0ACA9P9S2_9GLOM</name>